<feature type="region of interest" description="Disordered" evidence="1">
    <location>
        <begin position="570"/>
        <end position="589"/>
    </location>
</feature>
<feature type="compositionally biased region" description="Polar residues" evidence="1">
    <location>
        <begin position="340"/>
        <end position="355"/>
    </location>
</feature>
<dbReference type="EMBL" id="JYDU01000182">
    <property type="protein sequence ID" value="KRX89914.1"/>
    <property type="molecule type" value="Genomic_DNA"/>
</dbReference>
<evidence type="ECO:0000256" key="1">
    <source>
        <dbReference type="SAM" id="MobiDB-lite"/>
    </source>
</evidence>
<protein>
    <submittedName>
        <fullName evidence="3">Uncharacterized protein</fullName>
    </submittedName>
</protein>
<feature type="non-terminal residue" evidence="3">
    <location>
        <position position="737"/>
    </location>
</feature>
<feature type="region of interest" description="Disordered" evidence="1">
    <location>
        <begin position="291"/>
        <end position="361"/>
    </location>
</feature>
<sequence>LYAERMYGKNVVPKSTNTEVSNRNERTRALVDEPVDDHRKEHTDRSSSRNISVSTSEISKNLKKEIIEVYAHYVNSGMRRQQIRAAFQSHFLNILKDIAMNMLDEMDSDTVSRASLEATSSHLNAVNDIRQQTQQSSDTIIEQDKMKQKKSIEKNVDSDKMDNKKKQSFIETNLDNITLPVNKVGYVVNPLLSLASEKFRNENHPTAISSVCTRVDDFSGVSILSLKDGELDNRGPIPRIPLVKFPDKSIIGKSVIYPNFEKFTGRNWVWKNGDTGKVSGSSMMAPVKTENIPESSTGKNAICPNFESVTGGKPASKDKDTDKVPGSSMMSPVKTEDIPESSTGKNDICSNFENASDSEQELEDTDMDEMIDKLMNDPVDLENIPEKLRYKAIYHDLIVNVLMNKNFKRSRKPIDSKLINVPMKPMCIDHILMRCESEKAKAKEVDEIPTASLKKRRTRKKDIDFDEILDYESVVSKGSKQIQMSKKTIYDLISTNRTLPKDLDTIPESMMRTWGNSEIIDSPLTRSLRKQKKLNVDDKTREMLSDSGYASGMACESDVADVKSIKSSISDLIPPKGNQAENREGNSAGTDEYCELTVKDELPKCLNEEFMPSVSGKLKNRKIGVDDGKNTVRDSVNKQVSSFTKPETVTFVIQRRDRMLLQAVMCKESVRALLWCAILCAYFALGYWIARIIKKEVSERNTKKIILVLHTDDNFLYMPTPISLHEATVEIFISPLM</sequence>
<organism evidence="3 4">
    <name type="scientific">Trichinella pseudospiralis</name>
    <name type="common">Parasitic roundworm</name>
    <dbReference type="NCBI Taxonomy" id="6337"/>
    <lineage>
        <taxon>Eukaryota</taxon>
        <taxon>Metazoa</taxon>
        <taxon>Ecdysozoa</taxon>
        <taxon>Nematoda</taxon>
        <taxon>Enoplea</taxon>
        <taxon>Dorylaimia</taxon>
        <taxon>Trichinellida</taxon>
        <taxon>Trichinellidae</taxon>
        <taxon>Trichinella</taxon>
    </lineage>
</organism>
<feature type="compositionally biased region" description="Basic and acidic residues" evidence="1">
    <location>
        <begin position="22"/>
        <end position="47"/>
    </location>
</feature>
<feature type="non-terminal residue" evidence="3">
    <location>
        <position position="1"/>
    </location>
</feature>
<evidence type="ECO:0000313" key="4">
    <source>
        <dbReference type="Proteomes" id="UP000054815"/>
    </source>
</evidence>
<feature type="transmembrane region" description="Helical" evidence="2">
    <location>
        <begin position="672"/>
        <end position="690"/>
    </location>
</feature>
<keyword evidence="2" id="KW-0812">Transmembrane</keyword>
<proteinExistence type="predicted"/>
<dbReference type="AlphaFoldDB" id="A0A0V0XPF5"/>
<comment type="caution">
    <text evidence="3">The sequence shown here is derived from an EMBL/GenBank/DDBJ whole genome shotgun (WGS) entry which is preliminary data.</text>
</comment>
<evidence type="ECO:0000313" key="3">
    <source>
        <dbReference type="EMBL" id="KRX89914.1"/>
    </source>
</evidence>
<feature type="region of interest" description="Disordered" evidence="1">
    <location>
        <begin position="14"/>
        <end position="52"/>
    </location>
</feature>
<name>A0A0V0XPF5_TRIPS</name>
<keyword evidence="2" id="KW-0472">Membrane</keyword>
<accession>A0A0V0XPF5</accession>
<keyword evidence="2" id="KW-1133">Transmembrane helix</keyword>
<reference evidence="3 4" key="1">
    <citation type="submission" date="2015-01" db="EMBL/GenBank/DDBJ databases">
        <title>Evolution of Trichinella species and genotypes.</title>
        <authorList>
            <person name="Korhonen P.K."/>
            <person name="Edoardo P."/>
            <person name="Giuseppe L.R."/>
            <person name="Gasser R.B."/>
        </authorList>
    </citation>
    <scope>NUCLEOTIDE SEQUENCE [LARGE SCALE GENOMIC DNA]</scope>
    <source>
        <strain evidence="3">ISS141</strain>
    </source>
</reference>
<dbReference type="Proteomes" id="UP000054815">
    <property type="component" value="Unassembled WGS sequence"/>
</dbReference>
<evidence type="ECO:0000256" key="2">
    <source>
        <dbReference type="SAM" id="Phobius"/>
    </source>
</evidence>
<gene>
    <name evidence="3" type="ORF">T4E_3640</name>
</gene>